<dbReference type="GeneID" id="28825340"/>
<evidence type="ECO:0000313" key="1">
    <source>
        <dbReference type="EMBL" id="KUJ13086.1"/>
    </source>
</evidence>
<dbReference type="AlphaFoldDB" id="A0A194WYP6"/>
<protein>
    <submittedName>
        <fullName evidence="1">Uncharacterized protein</fullName>
    </submittedName>
</protein>
<dbReference type="InterPro" id="IPR029063">
    <property type="entry name" value="SAM-dependent_MTases_sf"/>
</dbReference>
<dbReference type="SUPFAM" id="SSF53335">
    <property type="entry name" value="S-adenosyl-L-methionine-dependent methyltransferases"/>
    <property type="match status" value="1"/>
</dbReference>
<organism evidence="1 2">
    <name type="scientific">Mollisia scopiformis</name>
    <name type="common">Conifer needle endophyte fungus</name>
    <name type="synonym">Phialocephala scopiformis</name>
    <dbReference type="NCBI Taxonomy" id="149040"/>
    <lineage>
        <taxon>Eukaryota</taxon>
        <taxon>Fungi</taxon>
        <taxon>Dikarya</taxon>
        <taxon>Ascomycota</taxon>
        <taxon>Pezizomycotina</taxon>
        <taxon>Leotiomycetes</taxon>
        <taxon>Helotiales</taxon>
        <taxon>Mollisiaceae</taxon>
        <taxon>Mollisia</taxon>
    </lineage>
</organism>
<dbReference type="InParanoid" id="A0A194WYP6"/>
<reference evidence="1 2" key="1">
    <citation type="submission" date="2015-10" db="EMBL/GenBank/DDBJ databases">
        <title>Full genome of DAOMC 229536 Phialocephala scopiformis, a fungal endophyte of spruce producing the potent anti-insectan compound rugulosin.</title>
        <authorList>
            <consortium name="DOE Joint Genome Institute"/>
            <person name="Walker A.K."/>
            <person name="Frasz S.L."/>
            <person name="Seifert K.A."/>
            <person name="Miller J.D."/>
            <person name="Mondo S.J."/>
            <person name="Labutti K."/>
            <person name="Lipzen A."/>
            <person name="Dockter R."/>
            <person name="Kennedy M."/>
            <person name="Grigoriev I.V."/>
            <person name="Spatafora J.W."/>
        </authorList>
    </citation>
    <scope>NUCLEOTIDE SEQUENCE [LARGE SCALE GENOMIC DNA]</scope>
    <source>
        <strain evidence="1 2">CBS 120377</strain>
    </source>
</reference>
<dbReference type="CDD" id="cd02440">
    <property type="entry name" value="AdoMet_MTases"/>
    <property type="match status" value="1"/>
</dbReference>
<dbReference type="Pfam" id="PF13489">
    <property type="entry name" value="Methyltransf_23"/>
    <property type="match status" value="1"/>
</dbReference>
<dbReference type="Gene3D" id="3.40.50.150">
    <property type="entry name" value="Vaccinia Virus protein VP39"/>
    <property type="match status" value="1"/>
</dbReference>
<dbReference type="OrthoDB" id="8300214at2759"/>
<dbReference type="KEGG" id="psco:LY89DRAFT_687954"/>
<evidence type="ECO:0000313" key="2">
    <source>
        <dbReference type="Proteomes" id="UP000070700"/>
    </source>
</evidence>
<dbReference type="RefSeq" id="XP_018067441.1">
    <property type="nucleotide sequence ID" value="XM_018215614.1"/>
</dbReference>
<sequence>MNPQDLNEKAHPISLNFIETRKDSITSSPSLLSQMRHRLRFISFWNIKPGSRVLEIGCGQGDTTVVLADAVGEDGHVDAIDPGSLDYGSPQTLGQAQQHIKSSPLGPRVTFHCPMDTITYLTSYTGPKYDYAVLSHCISYFPHPTTLPTLLTSLGPHTTKLCIAEWSLSPSLLSPAPSTPHILATLLFTYMETLLSSPSENNIRTALSPAQIKASVPSRFRLEREEMLETDREMQDGYWEVKDLLGRGKREWWGLDEIARDEKERAVLEGWFWALREATEAVGGVEEVRCMRVWVGVFGLGGDGEA</sequence>
<accession>A0A194WYP6</accession>
<gene>
    <name evidence="1" type="ORF">LY89DRAFT_687954</name>
</gene>
<name>A0A194WYP6_MOLSC</name>
<dbReference type="Proteomes" id="UP000070700">
    <property type="component" value="Unassembled WGS sequence"/>
</dbReference>
<keyword evidence="2" id="KW-1185">Reference proteome</keyword>
<proteinExistence type="predicted"/>
<dbReference type="STRING" id="149040.A0A194WYP6"/>
<dbReference type="EMBL" id="KQ947423">
    <property type="protein sequence ID" value="KUJ13086.1"/>
    <property type="molecule type" value="Genomic_DNA"/>
</dbReference>